<dbReference type="SUPFAM" id="SSF52009">
    <property type="entry name" value="Phosphohistidine domain"/>
    <property type="match status" value="1"/>
</dbReference>
<dbReference type="InterPro" id="IPR008279">
    <property type="entry name" value="PEP-util_enz_mobile_dom"/>
</dbReference>
<dbReference type="Gene3D" id="3.50.30.10">
    <property type="entry name" value="Phosphohistidine domain"/>
    <property type="match status" value="1"/>
</dbReference>
<keyword evidence="2" id="KW-0418">Kinase</keyword>
<dbReference type="AlphaFoldDB" id="A0A4Q7M4D0"/>
<evidence type="ECO:0000259" key="1">
    <source>
        <dbReference type="Pfam" id="PF00391"/>
    </source>
</evidence>
<dbReference type="OrthoDB" id="9765468at2"/>
<gene>
    <name evidence="2" type="ORF">EV386_1667</name>
</gene>
<keyword evidence="3" id="KW-1185">Reference proteome</keyword>
<dbReference type="InterPro" id="IPR051549">
    <property type="entry name" value="PEP_Utilizing_Enz"/>
</dbReference>
<dbReference type="InterPro" id="IPR036637">
    <property type="entry name" value="Phosphohistidine_dom_sf"/>
</dbReference>
<protein>
    <submittedName>
        <fullName evidence="2">Pyruvate,water dikinase</fullName>
    </submittedName>
</protein>
<sequence>MPERWVVDNDPSEKFPIYTRGNVGEVFPDPVAPFSWTLWGIPHAEPGWAEALVRFGAFDDDEFTPGVMETLGVFGGYAYLNVSITRVFGARVPGMSPEAVDQTFFGAEAATAPPYMAGPHDESPTHAERSAKTLEWILTATRLPEQEASRDTVRALRDQRPDLGALTDAQLLERARDLINTHWQRLWVEHIFLTHCALVPPAILGAVAAALDDPTLVTRLISGLGEVDSALPAHALWDLSRTVTASAHLTQAFDTGVDGLRARLEASSHPDATGFLAAFDMFIRAHGARGFNEWEMRSRTFETHPEIAWSAIDRIRHAPNSADPRDAQRRLGSEREAALAQAAAALAGDPPTQAQFLAGAQAARTFLAGRERSKTNVITLVHEARMAMRELGRRMVERGVFAEVEDFGMLTDAEWTSVISDASQVAQIVPPRKEQMARLAALEAPFIVDGQVPPLDTWRRRAVDVAPAAPGDVLQGVPGCPGTATGRVRVITDPSDPRGLEPGDVLVAAITDSSWTPLFIPAGAVVVDQGATVSHAVIVSRELGIPCVVSVGVGSRSLQDGQWVSVDGATGTVTVIQ</sequence>
<comment type="caution">
    <text evidence="2">The sequence shown here is derived from an EMBL/GenBank/DDBJ whole genome shotgun (WGS) entry which is preliminary data.</text>
</comment>
<dbReference type="EMBL" id="SGWX01000001">
    <property type="protein sequence ID" value="RZS61368.1"/>
    <property type="molecule type" value="Genomic_DNA"/>
</dbReference>
<name>A0A4Q7M4D0_9MICO</name>
<evidence type="ECO:0000313" key="3">
    <source>
        <dbReference type="Proteomes" id="UP000293852"/>
    </source>
</evidence>
<dbReference type="GO" id="GO:0016301">
    <property type="term" value="F:kinase activity"/>
    <property type="evidence" value="ECO:0007669"/>
    <property type="project" value="UniProtKB-KW"/>
</dbReference>
<feature type="domain" description="PEP-utilising enzyme mobile" evidence="1">
    <location>
        <begin position="501"/>
        <end position="571"/>
    </location>
</feature>
<accession>A0A4Q7M4D0</accession>
<keyword evidence="2" id="KW-0808">Transferase</keyword>
<dbReference type="Pfam" id="PF00391">
    <property type="entry name" value="PEP-utilizers"/>
    <property type="match status" value="1"/>
</dbReference>
<dbReference type="PANTHER" id="PTHR43615">
    <property type="entry name" value="PHOSPHOENOLPYRUVATE SYNTHASE-RELATED"/>
    <property type="match status" value="1"/>
</dbReference>
<proteinExistence type="predicted"/>
<dbReference type="PANTHER" id="PTHR43615:SF1">
    <property type="entry name" value="PPDK_N DOMAIN-CONTAINING PROTEIN"/>
    <property type="match status" value="1"/>
</dbReference>
<organism evidence="2 3">
    <name type="scientific">Xylanimonas ulmi</name>
    <dbReference type="NCBI Taxonomy" id="228973"/>
    <lineage>
        <taxon>Bacteria</taxon>
        <taxon>Bacillati</taxon>
        <taxon>Actinomycetota</taxon>
        <taxon>Actinomycetes</taxon>
        <taxon>Micrococcales</taxon>
        <taxon>Promicromonosporaceae</taxon>
        <taxon>Xylanimonas</taxon>
    </lineage>
</organism>
<dbReference type="Proteomes" id="UP000293852">
    <property type="component" value="Unassembled WGS sequence"/>
</dbReference>
<reference evidence="2 3" key="1">
    <citation type="submission" date="2019-02" db="EMBL/GenBank/DDBJ databases">
        <title>Sequencing the genomes of 1000 actinobacteria strains.</title>
        <authorList>
            <person name="Klenk H.-P."/>
        </authorList>
    </citation>
    <scope>NUCLEOTIDE SEQUENCE [LARGE SCALE GENOMIC DNA]</scope>
    <source>
        <strain evidence="2 3">DSM 16932</strain>
    </source>
</reference>
<dbReference type="RefSeq" id="WP_130413994.1">
    <property type="nucleotide sequence ID" value="NZ_SGWX01000001.1"/>
</dbReference>
<keyword evidence="2" id="KW-0670">Pyruvate</keyword>
<evidence type="ECO:0000313" key="2">
    <source>
        <dbReference type="EMBL" id="RZS61368.1"/>
    </source>
</evidence>